<dbReference type="NCBIfam" id="TIGR02856">
    <property type="entry name" value="spore_yqfC"/>
    <property type="match status" value="1"/>
</dbReference>
<dbReference type="EMBL" id="FWXH01000002">
    <property type="protein sequence ID" value="SMC18930.1"/>
    <property type="molecule type" value="Genomic_DNA"/>
</dbReference>
<organism evidence="1 2">
    <name type="scientific">Clostridium acidisoli DSM 12555</name>
    <dbReference type="NCBI Taxonomy" id="1121291"/>
    <lineage>
        <taxon>Bacteria</taxon>
        <taxon>Bacillati</taxon>
        <taxon>Bacillota</taxon>
        <taxon>Clostridia</taxon>
        <taxon>Eubacteriales</taxon>
        <taxon>Clostridiaceae</taxon>
        <taxon>Clostridium</taxon>
    </lineage>
</organism>
<dbReference type="AlphaFoldDB" id="A0A1W1X513"/>
<protein>
    <submittedName>
        <fullName evidence="1">Sporulation protein YqfC</fullName>
    </submittedName>
</protein>
<dbReference type="InterPro" id="IPR022476">
    <property type="entry name" value="Spore_YabP/YqfC"/>
</dbReference>
<dbReference type="InterPro" id="IPR022477">
    <property type="entry name" value="Spore_YqfC"/>
</dbReference>
<proteinExistence type="predicted"/>
<gene>
    <name evidence="1" type="ORF">SAMN02745134_00710</name>
</gene>
<dbReference type="Proteomes" id="UP000192468">
    <property type="component" value="Unassembled WGS sequence"/>
</dbReference>
<dbReference type="OrthoDB" id="2989236at2"/>
<evidence type="ECO:0000313" key="1">
    <source>
        <dbReference type="EMBL" id="SMC18930.1"/>
    </source>
</evidence>
<dbReference type="RefSeq" id="WP_084113877.1">
    <property type="nucleotide sequence ID" value="NZ_FWXH01000002.1"/>
</dbReference>
<reference evidence="1 2" key="1">
    <citation type="submission" date="2017-04" db="EMBL/GenBank/DDBJ databases">
        <authorList>
            <person name="Afonso C.L."/>
            <person name="Miller P.J."/>
            <person name="Scott M.A."/>
            <person name="Spackman E."/>
            <person name="Goraichik I."/>
            <person name="Dimitrov K.M."/>
            <person name="Suarez D.L."/>
            <person name="Swayne D.E."/>
        </authorList>
    </citation>
    <scope>NUCLEOTIDE SEQUENCE [LARGE SCALE GENOMIC DNA]</scope>
    <source>
        <strain evidence="1 2">DSM 12555</strain>
    </source>
</reference>
<dbReference type="STRING" id="1121291.SAMN02745134_00710"/>
<accession>A0A1W1X513</accession>
<keyword evidence="2" id="KW-1185">Reference proteome</keyword>
<name>A0A1W1X513_9CLOT</name>
<sequence length="93" mass="10498">MEDKISKIKEGFADKLDMPRDVVLNIPKIIVVGKEEITIENHQGILKFNDDFIRIKCNFGNIVIKGCNFEILFISGKTIILGGKLKSVEYEGD</sequence>
<dbReference type="Pfam" id="PF07873">
    <property type="entry name" value="YabP"/>
    <property type="match status" value="1"/>
</dbReference>
<evidence type="ECO:0000313" key="2">
    <source>
        <dbReference type="Proteomes" id="UP000192468"/>
    </source>
</evidence>